<name>A0A812DAL5_ACAPH</name>
<sequence>MRLRRWYRHRMDLTDFRRYRVDAARPLNVTRHHSRGIEQRTVLLADHRAVIAQRASVRRLYNALCGPVRISPAHAVERLTPTASRSGSVNAATSGTAGPRRNSTCAMRSRCEEMHRWLEAEIAGRKCGGPAHREQRRLMRSPTTPAWPCS</sequence>
<reference evidence="2" key="1">
    <citation type="submission" date="2021-01" db="EMBL/GenBank/DDBJ databases">
        <authorList>
            <person name="Li R."/>
            <person name="Bekaert M."/>
        </authorList>
    </citation>
    <scope>NUCLEOTIDE SEQUENCE</scope>
    <source>
        <strain evidence="2">Farmed</strain>
    </source>
</reference>
<dbReference type="AlphaFoldDB" id="A0A812DAL5"/>
<accession>A0A812DAL5</accession>
<feature type="region of interest" description="Disordered" evidence="1">
    <location>
        <begin position="79"/>
        <end position="104"/>
    </location>
</feature>
<evidence type="ECO:0000313" key="2">
    <source>
        <dbReference type="EMBL" id="CAE1296960.1"/>
    </source>
</evidence>
<organism evidence="2 3">
    <name type="scientific">Acanthosepion pharaonis</name>
    <name type="common">Pharaoh cuttlefish</name>
    <name type="synonym">Sepia pharaonis</name>
    <dbReference type="NCBI Taxonomy" id="158019"/>
    <lineage>
        <taxon>Eukaryota</taxon>
        <taxon>Metazoa</taxon>
        <taxon>Spiralia</taxon>
        <taxon>Lophotrochozoa</taxon>
        <taxon>Mollusca</taxon>
        <taxon>Cephalopoda</taxon>
        <taxon>Coleoidea</taxon>
        <taxon>Decapodiformes</taxon>
        <taxon>Sepiida</taxon>
        <taxon>Sepiina</taxon>
        <taxon>Sepiidae</taxon>
        <taxon>Acanthosepion</taxon>
    </lineage>
</organism>
<dbReference type="Proteomes" id="UP000597762">
    <property type="component" value="Unassembled WGS sequence"/>
</dbReference>
<protein>
    <submittedName>
        <fullName evidence="2">Uncharacterized protein</fullName>
    </submittedName>
</protein>
<proteinExistence type="predicted"/>
<evidence type="ECO:0000313" key="3">
    <source>
        <dbReference type="Proteomes" id="UP000597762"/>
    </source>
</evidence>
<comment type="caution">
    <text evidence="2">The sequence shown here is derived from an EMBL/GenBank/DDBJ whole genome shotgun (WGS) entry which is preliminary data.</text>
</comment>
<gene>
    <name evidence="2" type="ORF">SPHA_51733</name>
</gene>
<keyword evidence="3" id="KW-1185">Reference proteome</keyword>
<dbReference type="EMBL" id="CAHIKZ030003156">
    <property type="protein sequence ID" value="CAE1296960.1"/>
    <property type="molecule type" value="Genomic_DNA"/>
</dbReference>
<feature type="region of interest" description="Disordered" evidence="1">
    <location>
        <begin position="128"/>
        <end position="150"/>
    </location>
</feature>
<feature type="compositionally biased region" description="Polar residues" evidence="1">
    <location>
        <begin position="81"/>
        <end position="104"/>
    </location>
</feature>
<evidence type="ECO:0000256" key="1">
    <source>
        <dbReference type="SAM" id="MobiDB-lite"/>
    </source>
</evidence>